<sequence length="65" mass="7073">MLISMSMMLSISTRATALNTGLTPLADEKRLVLRISTSSLWDLLVDMGPKILIKSSLENIVLTAP</sequence>
<dbReference type="AlphaFoldDB" id="A0A0P1AF63"/>
<dbReference type="RefSeq" id="XP_024575623.1">
    <property type="nucleotide sequence ID" value="XM_024724780.1"/>
</dbReference>
<proteinExistence type="predicted"/>
<evidence type="ECO:0000313" key="2">
    <source>
        <dbReference type="EMBL" id="CEG39254.1"/>
    </source>
</evidence>
<keyword evidence="3" id="KW-1185">Reference proteome</keyword>
<feature type="signal peptide" evidence="1">
    <location>
        <begin position="1"/>
        <end position="17"/>
    </location>
</feature>
<dbReference type="Proteomes" id="UP000054928">
    <property type="component" value="Unassembled WGS sequence"/>
</dbReference>
<evidence type="ECO:0008006" key="4">
    <source>
        <dbReference type="Google" id="ProtNLM"/>
    </source>
</evidence>
<accession>A0A0P1AF63</accession>
<keyword evidence="1" id="KW-0732">Signal</keyword>
<protein>
    <recommendedName>
        <fullName evidence="4">RxLR-like protein</fullName>
    </recommendedName>
</protein>
<organism evidence="2 3">
    <name type="scientific">Plasmopara halstedii</name>
    <name type="common">Downy mildew of sunflower</name>
    <dbReference type="NCBI Taxonomy" id="4781"/>
    <lineage>
        <taxon>Eukaryota</taxon>
        <taxon>Sar</taxon>
        <taxon>Stramenopiles</taxon>
        <taxon>Oomycota</taxon>
        <taxon>Peronosporomycetes</taxon>
        <taxon>Peronosporales</taxon>
        <taxon>Peronosporaceae</taxon>
        <taxon>Plasmopara</taxon>
    </lineage>
</organism>
<dbReference type="EMBL" id="CCYD01000409">
    <property type="protein sequence ID" value="CEG39254.1"/>
    <property type="molecule type" value="Genomic_DNA"/>
</dbReference>
<evidence type="ECO:0000256" key="1">
    <source>
        <dbReference type="SAM" id="SignalP"/>
    </source>
</evidence>
<feature type="chain" id="PRO_5006058633" description="RxLR-like protein" evidence="1">
    <location>
        <begin position="18"/>
        <end position="65"/>
    </location>
</feature>
<name>A0A0P1AF63_PLAHL</name>
<reference evidence="3" key="1">
    <citation type="submission" date="2014-09" db="EMBL/GenBank/DDBJ databases">
        <authorList>
            <person name="Sharma Rahul"/>
            <person name="Thines Marco"/>
        </authorList>
    </citation>
    <scope>NUCLEOTIDE SEQUENCE [LARGE SCALE GENOMIC DNA]</scope>
</reference>
<evidence type="ECO:0000313" key="3">
    <source>
        <dbReference type="Proteomes" id="UP000054928"/>
    </source>
</evidence>
<dbReference type="GeneID" id="36404361"/>